<feature type="transmembrane region" description="Helical" evidence="4">
    <location>
        <begin position="102"/>
        <end position="121"/>
    </location>
</feature>
<dbReference type="PROSITE" id="PS50125">
    <property type="entry name" value="GUANYLATE_CYCLASE_2"/>
    <property type="match status" value="1"/>
</dbReference>
<protein>
    <submittedName>
        <fullName evidence="6">Adenylate/guanylate cyclase domain-containing protein</fullName>
    </submittedName>
</protein>
<evidence type="ECO:0000256" key="4">
    <source>
        <dbReference type="SAM" id="Phobius"/>
    </source>
</evidence>
<evidence type="ECO:0000256" key="2">
    <source>
        <dbReference type="ARBA" id="ARBA00022475"/>
    </source>
</evidence>
<keyword evidence="4" id="KW-0812">Transmembrane</keyword>
<dbReference type="Pfam" id="PF00111">
    <property type="entry name" value="Fer2"/>
    <property type="match status" value="1"/>
</dbReference>
<feature type="transmembrane region" description="Helical" evidence="4">
    <location>
        <begin position="20"/>
        <end position="39"/>
    </location>
</feature>
<dbReference type="InterPro" id="IPR001041">
    <property type="entry name" value="2Fe-2S_ferredoxin-type"/>
</dbReference>
<evidence type="ECO:0000256" key="3">
    <source>
        <dbReference type="ARBA" id="ARBA00023136"/>
    </source>
</evidence>
<feature type="transmembrane region" description="Helical" evidence="4">
    <location>
        <begin position="242"/>
        <end position="260"/>
    </location>
</feature>
<organism evidence="6 7">
    <name type="scientific">Pseudahrensia aquimaris</name>
    <dbReference type="NCBI Taxonomy" id="744461"/>
    <lineage>
        <taxon>Bacteria</taxon>
        <taxon>Pseudomonadati</taxon>
        <taxon>Pseudomonadota</taxon>
        <taxon>Alphaproteobacteria</taxon>
        <taxon>Hyphomicrobiales</taxon>
        <taxon>Ahrensiaceae</taxon>
        <taxon>Pseudahrensia</taxon>
    </lineage>
</organism>
<gene>
    <name evidence="6" type="ORF">ACFQ14_13050</name>
</gene>
<keyword evidence="7" id="KW-1185">Reference proteome</keyword>
<dbReference type="SUPFAM" id="SSF54292">
    <property type="entry name" value="2Fe-2S ferredoxin-like"/>
    <property type="match status" value="1"/>
</dbReference>
<dbReference type="InterPro" id="IPR036010">
    <property type="entry name" value="2Fe-2S_ferredoxin-like_sf"/>
</dbReference>
<dbReference type="Proteomes" id="UP001597101">
    <property type="component" value="Unassembled WGS sequence"/>
</dbReference>
<dbReference type="Gene3D" id="3.10.20.30">
    <property type="match status" value="1"/>
</dbReference>
<comment type="subcellular location">
    <subcellularLocation>
        <location evidence="1">Cell membrane</location>
        <topology evidence="1">Multi-pass membrane protein</topology>
    </subcellularLocation>
</comment>
<dbReference type="Gene3D" id="3.30.70.1230">
    <property type="entry name" value="Nucleotide cyclase"/>
    <property type="match status" value="1"/>
</dbReference>
<keyword evidence="3 4" id="KW-0472">Membrane</keyword>
<evidence type="ECO:0000259" key="5">
    <source>
        <dbReference type="PROSITE" id="PS50125"/>
    </source>
</evidence>
<evidence type="ECO:0000313" key="6">
    <source>
        <dbReference type="EMBL" id="MFD0917335.1"/>
    </source>
</evidence>
<dbReference type="Pfam" id="PF00211">
    <property type="entry name" value="Guanylate_cyc"/>
    <property type="match status" value="1"/>
</dbReference>
<keyword evidence="2" id="KW-1003">Cell membrane</keyword>
<dbReference type="InterPro" id="IPR034804">
    <property type="entry name" value="SQR/QFR_C/D"/>
</dbReference>
<keyword evidence="4" id="KW-1133">Transmembrane helix</keyword>
<dbReference type="InterPro" id="IPR050697">
    <property type="entry name" value="Adenylyl/Guanylyl_Cyclase_3/4"/>
</dbReference>
<name>A0ABW3FGP8_9HYPH</name>
<dbReference type="PANTHER" id="PTHR43081">
    <property type="entry name" value="ADENYLATE CYCLASE, TERMINAL-DIFFERENTIATION SPECIFIC-RELATED"/>
    <property type="match status" value="1"/>
</dbReference>
<dbReference type="CDD" id="cd07302">
    <property type="entry name" value="CHD"/>
    <property type="match status" value="1"/>
</dbReference>
<dbReference type="RefSeq" id="WP_377213197.1">
    <property type="nucleotide sequence ID" value="NZ_JBHTJV010000012.1"/>
</dbReference>
<dbReference type="CDD" id="cd00207">
    <property type="entry name" value="fer2"/>
    <property type="match status" value="1"/>
</dbReference>
<comment type="caution">
    <text evidence="6">The sequence shown here is derived from an EMBL/GenBank/DDBJ whole genome shotgun (WGS) entry which is preliminary data.</text>
</comment>
<dbReference type="InterPro" id="IPR012675">
    <property type="entry name" value="Beta-grasp_dom_sf"/>
</dbReference>
<sequence length="586" mass="64396">MNERNPPVVAQSRNSLLSRINLHAMRLYSGLVLFIYLVWHFINHSIGLFSLEMMSVAGGWLAWTVRATPFGYLLYAALVAHMGASLWQVYQRRSLKMPAREWTQLVFGLLIPPLMVTHIMGTRYAHEIYGINDSYAYVILATFVYTPLNGILNSAGLVLAWVHGCIGMHMWLQLKRFYTSNMRMTLLICATLLPTAALGGFLSAGREIAPLSLSGEWLEQYYAQLNLSDDSVWELIGRDTDIALYTLLALLGGVFAVRALRNYSARRANMIAVDYMDGPVVRQRIGTTLLDISRFANVPHAGVCGGKGRCSTCRVQIVSADGALEPPSEAERRVLERVNAPENVRLACQLRPTYDIQIMRLLPGEASALNARSGTPWATGQERTVAILFADIRNFTRTAEARLPFDVVYLINQFSREMGQAVEAHGGRIDKFLGDGLMAIFGIETTPEKASLQALQAAADMSRRLEQLNERLERDLPSPLRIGIGVHTGPVVLGDMGYGASRGLTAIGDTVNTSSRLEAETKVHGTLACISAQTAELAGIKPSKKAGRHVAIRGREQELDIFALDGLTIDQLVGDTLTPKAQAAVQ</sequence>
<dbReference type="EMBL" id="JBHTJV010000012">
    <property type="protein sequence ID" value="MFD0917335.1"/>
    <property type="molecule type" value="Genomic_DNA"/>
</dbReference>
<dbReference type="InterPro" id="IPR001054">
    <property type="entry name" value="A/G_cyclase"/>
</dbReference>
<dbReference type="SUPFAM" id="SSF81343">
    <property type="entry name" value="Fumarate reductase respiratory complex transmembrane subunits"/>
    <property type="match status" value="1"/>
</dbReference>
<feature type="domain" description="Guanylate cyclase" evidence="5">
    <location>
        <begin position="386"/>
        <end position="518"/>
    </location>
</feature>
<dbReference type="SMART" id="SM00044">
    <property type="entry name" value="CYCc"/>
    <property type="match status" value="1"/>
</dbReference>
<dbReference type="InterPro" id="IPR029787">
    <property type="entry name" value="Nucleotide_cyclase"/>
</dbReference>
<dbReference type="SUPFAM" id="SSF55073">
    <property type="entry name" value="Nucleotide cyclase"/>
    <property type="match status" value="1"/>
</dbReference>
<feature type="transmembrane region" description="Helical" evidence="4">
    <location>
        <begin position="70"/>
        <end position="90"/>
    </location>
</feature>
<reference evidence="7" key="1">
    <citation type="journal article" date="2019" name="Int. J. Syst. Evol. Microbiol.">
        <title>The Global Catalogue of Microorganisms (GCM) 10K type strain sequencing project: providing services to taxonomists for standard genome sequencing and annotation.</title>
        <authorList>
            <consortium name="The Broad Institute Genomics Platform"/>
            <consortium name="The Broad Institute Genome Sequencing Center for Infectious Disease"/>
            <person name="Wu L."/>
            <person name="Ma J."/>
        </authorList>
    </citation>
    <scope>NUCLEOTIDE SEQUENCE [LARGE SCALE GENOMIC DNA]</scope>
    <source>
        <strain evidence="7">CCUG 60023</strain>
    </source>
</reference>
<accession>A0ABW3FGP8</accession>
<feature type="transmembrane region" description="Helical" evidence="4">
    <location>
        <begin position="184"/>
        <end position="204"/>
    </location>
</feature>
<evidence type="ECO:0000313" key="7">
    <source>
        <dbReference type="Proteomes" id="UP001597101"/>
    </source>
</evidence>
<dbReference type="PANTHER" id="PTHR43081:SF17">
    <property type="entry name" value="BLL5647 PROTEIN"/>
    <property type="match status" value="1"/>
</dbReference>
<evidence type="ECO:0000256" key="1">
    <source>
        <dbReference type="ARBA" id="ARBA00004651"/>
    </source>
</evidence>
<proteinExistence type="predicted"/>